<organism evidence="4 5">
    <name type="scientific">Pseudochryseolinea flava</name>
    <dbReference type="NCBI Taxonomy" id="2059302"/>
    <lineage>
        <taxon>Bacteria</taxon>
        <taxon>Pseudomonadati</taxon>
        <taxon>Bacteroidota</taxon>
        <taxon>Cytophagia</taxon>
        <taxon>Cytophagales</taxon>
        <taxon>Fulvivirgaceae</taxon>
        <taxon>Pseudochryseolinea</taxon>
    </lineage>
</organism>
<gene>
    <name evidence="4" type="ORF">DQQ10_16800</name>
</gene>
<feature type="domain" description="Nitroreductase" evidence="3">
    <location>
        <begin position="25"/>
        <end position="169"/>
    </location>
</feature>
<evidence type="ECO:0000313" key="4">
    <source>
        <dbReference type="EMBL" id="RAV99714.1"/>
    </source>
</evidence>
<comment type="caution">
    <text evidence="4">The sequence shown here is derived from an EMBL/GenBank/DDBJ whole genome shotgun (WGS) entry which is preliminary data.</text>
</comment>
<dbReference type="PANTHER" id="PTHR43673">
    <property type="entry name" value="NAD(P)H NITROREDUCTASE YDGI-RELATED"/>
    <property type="match status" value="1"/>
</dbReference>
<dbReference type="AlphaFoldDB" id="A0A364XZA1"/>
<sequence length="206" mass="23387">MTLTSLRYNEVMKSDNVDFPISELIRRRKSVRAFTDQLVEQDKLNSLFEATRWAPSSTNEQPWLYIYASKDQTALWNKLFEALNDGNKIWVKDAPLLIVSFARKNFTRFPGPNAHAMYDLGGANAFLALQAVELGLQVRQIAGFNAAKVMENLNVPDLYEPGVFLAVGYPGSPESLPENLKLREAAPRERNSQQVFVMNQVFDNEK</sequence>
<evidence type="ECO:0000313" key="5">
    <source>
        <dbReference type="Proteomes" id="UP000251889"/>
    </source>
</evidence>
<accession>A0A364XZA1</accession>
<keyword evidence="5" id="KW-1185">Reference proteome</keyword>
<reference evidence="4 5" key="1">
    <citation type="submission" date="2018-06" db="EMBL/GenBank/DDBJ databases">
        <title>Chryseolinea flavus sp. nov., a member of the phylum Bacteroidetes isolated from soil.</title>
        <authorList>
            <person name="Li Y."/>
            <person name="Wang J."/>
        </authorList>
    </citation>
    <scope>NUCLEOTIDE SEQUENCE [LARGE SCALE GENOMIC DNA]</scope>
    <source>
        <strain evidence="4 5">SDU1-6</strain>
    </source>
</reference>
<dbReference type="PANTHER" id="PTHR43673:SF10">
    <property type="entry name" value="NADH DEHYDROGENASE_NAD(P)H NITROREDUCTASE XCC3605-RELATED"/>
    <property type="match status" value="1"/>
</dbReference>
<protein>
    <submittedName>
        <fullName evidence="4">Nitroreductase</fullName>
    </submittedName>
</protein>
<dbReference type="Gene3D" id="3.40.109.10">
    <property type="entry name" value="NADH Oxidase"/>
    <property type="match status" value="1"/>
</dbReference>
<dbReference type="InterPro" id="IPR000415">
    <property type="entry name" value="Nitroreductase-like"/>
</dbReference>
<evidence type="ECO:0000256" key="2">
    <source>
        <dbReference type="ARBA" id="ARBA00023002"/>
    </source>
</evidence>
<dbReference type="Proteomes" id="UP000251889">
    <property type="component" value="Unassembled WGS sequence"/>
</dbReference>
<comment type="similarity">
    <text evidence="1">Belongs to the nitroreductase family.</text>
</comment>
<dbReference type="EMBL" id="QMFY01000009">
    <property type="protein sequence ID" value="RAV99714.1"/>
    <property type="molecule type" value="Genomic_DNA"/>
</dbReference>
<dbReference type="CDD" id="cd02138">
    <property type="entry name" value="TdsD-like"/>
    <property type="match status" value="1"/>
</dbReference>
<dbReference type="GO" id="GO:0016491">
    <property type="term" value="F:oxidoreductase activity"/>
    <property type="evidence" value="ECO:0007669"/>
    <property type="project" value="UniProtKB-KW"/>
</dbReference>
<dbReference type="Pfam" id="PF00881">
    <property type="entry name" value="Nitroreductase"/>
    <property type="match status" value="1"/>
</dbReference>
<dbReference type="OrthoDB" id="9809288at2"/>
<proteinExistence type="inferred from homology"/>
<dbReference type="InterPro" id="IPR029479">
    <property type="entry name" value="Nitroreductase"/>
</dbReference>
<name>A0A364XZA1_9BACT</name>
<evidence type="ECO:0000259" key="3">
    <source>
        <dbReference type="Pfam" id="PF00881"/>
    </source>
</evidence>
<keyword evidence="2" id="KW-0560">Oxidoreductase</keyword>
<evidence type="ECO:0000256" key="1">
    <source>
        <dbReference type="ARBA" id="ARBA00007118"/>
    </source>
</evidence>
<dbReference type="SUPFAM" id="SSF55469">
    <property type="entry name" value="FMN-dependent nitroreductase-like"/>
    <property type="match status" value="1"/>
</dbReference>